<protein>
    <recommendedName>
        <fullName evidence="4">ABC transporter permease</fullName>
    </recommendedName>
</protein>
<name>A0ABV5S4N6_9ACTN</name>
<evidence type="ECO:0000313" key="3">
    <source>
        <dbReference type="Proteomes" id="UP001589532"/>
    </source>
</evidence>
<accession>A0ABV5S4N6</accession>
<keyword evidence="1" id="KW-1133">Transmembrane helix</keyword>
<comment type="caution">
    <text evidence="2">The sequence shown here is derived from an EMBL/GenBank/DDBJ whole genome shotgun (WGS) entry which is preliminary data.</text>
</comment>
<dbReference type="Proteomes" id="UP001589532">
    <property type="component" value="Unassembled WGS sequence"/>
</dbReference>
<feature type="transmembrane region" description="Helical" evidence="1">
    <location>
        <begin position="145"/>
        <end position="165"/>
    </location>
</feature>
<feature type="transmembrane region" description="Helical" evidence="1">
    <location>
        <begin position="114"/>
        <end position="133"/>
    </location>
</feature>
<keyword evidence="3" id="KW-1185">Reference proteome</keyword>
<keyword evidence="1" id="KW-0812">Transmembrane</keyword>
<proteinExistence type="predicted"/>
<organism evidence="2 3">
    <name type="scientific">Nonomuraea helvata</name>
    <dbReference type="NCBI Taxonomy" id="37484"/>
    <lineage>
        <taxon>Bacteria</taxon>
        <taxon>Bacillati</taxon>
        <taxon>Actinomycetota</taxon>
        <taxon>Actinomycetes</taxon>
        <taxon>Streptosporangiales</taxon>
        <taxon>Streptosporangiaceae</taxon>
        <taxon>Nonomuraea</taxon>
    </lineage>
</organism>
<feature type="transmembrane region" description="Helical" evidence="1">
    <location>
        <begin position="46"/>
        <end position="66"/>
    </location>
</feature>
<sequence>MPVIALLRPLARAIDWLPVAVAAALTLLLAVVVSPGADLEAGHGLLLLRMAGVLLGAAAAFALVDGMEVSTGAVPVPRWVRQWARTIMAGTAVGVAWAATYAVVALRVPPGSPSLAGAAVEAALCVLVGLAGAAPAVRRNHARPAGLAGAVVVLVLYVVTQRAGAWPVPTSAEWDTVHAWWLATMPLPLLVLAVAHRDVR</sequence>
<feature type="transmembrane region" description="Helical" evidence="1">
    <location>
        <begin position="87"/>
        <end position="108"/>
    </location>
</feature>
<dbReference type="RefSeq" id="WP_345000826.1">
    <property type="nucleotide sequence ID" value="NZ_BAAAXV010000009.1"/>
</dbReference>
<gene>
    <name evidence="2" type="ORF">ACFFSA_26385</name>
</gene>
<evidence type="ECO:0000256" key="1">
    <source>
        <dbReference type="SAM" id="Phobius"/>
    </source>
</evidence>
<dbReference type="EMBL" id="JBHMBW010000023">
    <property type="protein sequence ID" value="MFB9626631.1"/>
    <property type="molecule type" value="Genomic_DNA"/>
</dbReference>
<reference evidence="2 3" key="1">
    <citation type="submission" date="2024-09" db="EMBL/GenBank/DDBJ databases">
        <authorList>
            <person name="Sun Q."/>
            <person name="Mori K."/>
        </authorList>
    </citation>
    <scope>NUCLEOTIDE SEQUENCE [LARGE SCALE GENOMIC DNA]</scope>
    <source>
        <strain evidence="2 3">JCM 3143</strain>
    </source>
</reference>
<evidence type="ECO:0008006" key="4">
    <source>
        <dbReference type="Google" id="ProtNLM"/>
    </source>
</evidence>
<feature type="transmembrane region" description="Helical" evidence="1">
    <location>
        <begin position="16"/>
        <end position="34"/>
    </location>
</feature>
<evidence type="ECO:0000313" key="2">
    <source>
        <dbReference type="EMBL" id="MFB9626631.1"/>
    </source>
</evidence>
<feature type="transmembrane region" description="Helical" evidence="1">
    <location>
        <begin position="177"/>
        <end position="195"/>
    </location>
</feature>
<keyword evidence="1" id="KW-0472">Membrane</keyword>